<protein>
    <submittedName>
        <fullName evidence="2">BolA protein family transcriptional regulator</fullName>
    </submittedName>
</protein>
<proteinExistence type="inferred from homology"/>
<dbReference type="EMBL" id="SLZW01000003">
    <property type="protein sequence ID" value="TCS63511.1"/>
    <property type="molecule type" value="Genomic_DNA"/>
</dbReference>
<evidence type="ECO:0000313" key="3">
    <source>
        <dbReference type="Proteomes" id="UP000295304"/>
    </source>
</evidence>
<evidence type="ECO:0000256" key="1">
    <source>
        <dbReference type="RuleBase" id="RU003860"/>
    </source>
</evidence>
<name>A0A4V6NYJ4_9PROT</name>
<dbReference type="Gene3D" id="3.30.300.90">
    <property type="entry name" value="BolA-like"/>
    <property type="match status" value="1"/>
</dbReference>
<gene>
    <name evidence="2" type="ORF">EDD55_103133</name>
</gene>
<dbReference type="RefSeq" id="WP_132938486.1">
    <property type="nucleotide sequence ID" value="NZ_CP119676.1"/>
</dbReference>
<comment type="caution">
    <text evidence="2">The sequence shown here is derived from an EMBL/GenBank/DDBJ whole genome shotgun (WGS) entry which is preliminary data.</text>
</comment>
<dbReference type="OrthoDB" id="9811118at2"/>
<keyword evidence="3" id="KW-1185">Reference proteome</keyword>
<evidence type="ECO:0000313" key="2">
    <source>
        <dbReference type="EMBL" id="TCS63511.1"/>
    </source>
</evidence>
<dbReference type="InterPro" id="IPR002634">
    <property type="entry name" value="BolA"/>
</dbReference>
<accession>A0A4V6NYJ4</accession>
<dbReference type="SUPFAM" id="SSF82657">
    <property type="entry name" value="BolA-like"/>
    <property type="match status" value="1"/>
</dbReference>
<sequence length="88" mass="10032">MRVRDQIYQKLKTEFDPEYLDVVDESHKHEGHAGARPEGQTHFRVELSCAAFAGKNQVERQRMVYRLLADEMAGPVHALALKTRAPGE</sequence>
<dbReference type="GO" id="GO:0016226">
    <property type="term" value="P:iron-sulfur cluster assembly"/>
    <property type="evidence" value="ECO:0007669"/>
    <property type="project" value="TreeGrafter"/>
</dbReference>
<dbReference type="PANTHER" id="PTHR46230">
    <property type="match status" value="1"/>
</dbReference>
<dbReference type="AlphaFoldDB" id="A0A4V6NYJ4"/>
<dbReference type="Pfam" id="PF01722">
    <property type="entry name" value="BolA"/>
    <property type="match status" value="1"/>
</dbReference>
<reference evidence="2 3" key="1">
    <citation type="submission" date="2019-03" db="EMBL/GenBank/DDBJ databases">
        <title>Genomic Encyclopedia of Type Strains, Phase IV (KMG-IV): sequencing the most valuable type-strain genomes for metagenomic binning, comparative biology and taxonomic classification.</title>
        <authorList>
            <person name="Goeker M."/>
        </authorList>
    </citation>
    <scope>NUCLEOTIDE SEQUENCE [LARGE SCALE GENOMIC DNA]</scope>
    <source>
        <strain evidence="2 3">DSM 101688</strain>
    </source>
</reference>
<dbReference type="PANTHER" id="PTHR46230:SF7">
    <property type="entry name" value="BOLA-LIKE PROTEIN 1"/>
    <property type="match status" value="1"/>
</dbReference>
<dbReference type="PIRSF" id="PIRSF003113">
    <property type="entry name" value="BolA"/>
    <property type="match status" value="1"/>
</dbReference>
<dbReference type="Proteomes" id="UP000295304">
    <property type="component" value="Unassembled WGS sequence"/>
</dbReference>
<comment type="similarity">
    <text evidence="1">Belongs to the BolA/IbaG family.</text>
</comment>
<dbReference type="InterPro" id="IPR036065">
    <property type="entry name" value="BolA-like_sf"/>
</dbReference>
<organism evidence="2 3">
    <name type="scientific">Varunaivibrio sulfuroxidans</name>
    <dbReference type="NCBI Taxonomy" id="1773489"/>
    <lineage>
        <taxon>Bacteria</taxon>
        <taxon>Pseudomonadati</taxon>
        <taxon>Pseudomonadota</taxon>
        <taxon>Alphaproteobacteria</taxon>
        <taxon>Rhodospirillales</taxon>
        <taxon>Magnetovibrionaceae</taxon>
        <taxon>Varunaivibrio</taxon>
    </lineage>
</organism>